<organism evidence="1 2">
    <name type="scientific">Chitinophaga alhagiae</name>
    <dbReference type="NCBI Taxonomy" id="2203219"/>
    <lineage>
        <taxon>Bacteria</taxon>
        <taxon>Pseudomonadati</taxon>
        <taxon>Bacteroidota</taxon>
        <taxon>Chitinophagia</taxon>
        <taxon>Chitinophagales</taxon>
        <taxon>Chitinophagaceae</taxon>
        <taxon>Chitinophaga</taxon>
    </lineage>
</organism>
<evidence type="ECO:0000313" key="1">
    <source>
        <dbReference type="EMBL" id="AWO02139.1"/>
    </source>
</evidence>
<dbReference type="PANTHER" id="PTHR10443:SF12">
    <property type="entry name" value="DIPEPTIDASE"/>
    <property type="match status" value="1"/>
</dbReference>
<dbReference type="InterPro" id="IPR032466">
    <property type="entry name" value="Metal_Hydrolase"/>
</dbReference>
<accession>A0ABM6WE78</accession>
<dbReference type="Gene3D" id="3.20.20.140">
    <property type="entry name" value="Metal-dependent hydrolases"/>
    <property type="match status" value="1"/>
</dbReference>
<sequence length="358" mass="39665">MQSFIFDAHLDLSMNALEWNRDLTRPLQAIRDREKGLTDKPDRGHGTVSLPEMRKGRVGICVATQIARYVAPDNPLPGWHSQEQAWAQTQGQLAWYQAMEARGEMKQITNAAALTAHLQLWENAADTSSLPIGFILSLEGADSFFELDCVEKAYAAGLRAVGPAHYGPGVYAYGTDASGGLGTKGRALLKEMERLDIILDATHLCDESFFEAMDHFSGPVWASHHNSRALVPHNRQFSDEQFSLLIARGAVIGTAFDAWMLTSGWQKGVSRPKEMGVSLEKVVDQMDHICQLAGNSRHAAIGSDLDGAFGTEQSPHDLESIAGLQKIPDILRRRGYKEEDIENITHKNWVRFLLEAWA</sequence>
<dbReference type="PANTHER" id="PTHR10443">
    <property type="entry name" value="MICROSOMAL DIPEPTIDASE"/>
    <property type="match status" value="1"/>
</dbReference>
<dbReference type="EMBL" id="CP029600">
    <property type="protein sequence ID" value="AWO02139.1"/>
    <property type="molecule type" value="Genomic_DNA"/>
</dbReference>
<evidence type="ECO:0000313" key="2">
    <source>
        <dbReference type="Proteomes" id="UP000246099"/>
    </source>
</evidence>
<proteinExistence type="predicted"/>
<dbReference type="Pfam" id="PF01244">
    <property type="entry name" value="Peptidase_M19"/>
    <property type="match status" value="1"/>
</dbReference>
<dbReference type="Proteomes" id="UP000246099">
    <property type="component" value="Chromosome"/>
</dbReference>
<dbReference type="PROSITE" id="PS51365">
    <property type="entry name" value="RENAL_DIPEPTIDASE_2"/>
    <property type="match status" value="1"/>
</dbReference>
<protein>
    <submittedName>
        <fullName evidence="1">Peptidase M19</fullName>
    </submittedName>
</protein>
<dbReference type="InterPro" id="IPR008257">
    <property type="entry name" value="Pept_M19"/>
</dbReference>
<gene>
    <name evidence="1" type="ORF">DLD77_10760</name>
</gene>
<name>A0ABM6WE78_9BACT</name>
<dbReference type="SUPFAM" id="SSF51556">
    <property type="entry name" value="Metallo-dependent hydrolases"/>
    <property type="match status" value="1"/>
</dbReference>
<keyword evidence="2" id="KW-1185">Reference proteome</keyword>
<dbReference type="RefSeq" id="WP_119078344.1">
    <property type="nucleotide sequence ID" value="NZ_CP029600.1"/>
</dbReference>
<reference evidence="1 2" key="1">
    <citation type="submission" date="2018-05" db="EMBL/GenBank/DDBJ databases">
        <title>Chitinophaga sp. nov., isolated from rhizosphere soil of Alhagi.</title>
        <authorList>
            <person name="Liu Y."/>
        </authorList>
    </citation>
    <scope>NUCLEOTIDE SEQUENCE [LARGE SCALE GENOMIC DNA]</scope>
    <source>
        <strain evidence="1 2">T22</strain>
    </source>
</reference>